<dbReference type="Gene3D" id="3.40.50.150">
    <property type="entry name" value="Vaccinia Virus protein VP39"/>
    <property type="match status" value="1"/>
</dbReference>
<dbReference type="Proteomes" id="UP001265746">
    <property type="component" value="Unassembled WGS sequence"/>
</dbReference>
<dbReference type="SUPFAM" id="SSF46785">
    <property type="entry name" value="Winged helix' DNA-binding domain"/>
    <property type="match status" value="1"/>
</dbReference>
<feature type="domain" description="O-methyltransferase dimerisation" evidence="5">
    <location>
        <begin position="8"/>
        <end position="76"/>
    </location>
</feature>
<dbReference type="GO" id="GO:0008171">
    <property type="term" value="F:O-methyltransferase activity"/>
    <property type="evidence" value="ECO:0007669"/>
    <property type="project" value="InterPro"/>
</dbReference>
<dbReference type="PANTHER" id="PTHR43712">
    <property type="entry name" value="PUTATIVE (AFU_ORTHOLOGUE AFUA_4G14580)-RELATED"/>
    <property type="match status" value="1"/>
</dbReference>
<dbReference type="CDD" id="cd02440">
    <property type="entry name" value="AdoMet_MTases"/>
    <property type="match status" value="1"/>
</dbReference>
<dbReference type="AlphaFoldDB" id="A0AAD9SI23"/>
<dbReference type="InterPro" id="IPR012967">
    <property type="entry name" value="COMT_dimerisation"/>
</dbReference>
<dbReference type="PROSITE" id="PS51683">
    <property type="entry name" value="SAM_OMT_II"/>
    <property type="match status" value="1"/>
</dbReference>
<dbReference type="Gene3D" id="1.10.10.10">
    <property type="entry name" value="Winged helix-like DNA-binding domain superfamily/Winged helix DNA-binding domain"/>
    <property type="match status" value="1"/>
</dbReference>
<evidence type="ECO:0000259" key="4">
    <source>
        <dbReference type="Pfam" id="PF00891"/>
    </source>
</evidence>
<dbReference type="InterPro" id="IPR016461">
    <property type="entry name" value="COMT-like"/>
</dbReference>
<evidence type="ECO:0000256" key="2">
    <source>
        <dbReference type="ARBA" id="ARBA00022679"/>
    </source>
</evidence>
<dbReference type="InterPro" id="IPR036388">
    <property type="entry name" value="WH-like_DNA-bd_sf"/>
</dbReference>
<reference evidence="6" key="1">
    <citation type="submission" date="2023-06" db="EMBL/GenBank/DDBJ databases">
        <authorList>
            <person name="Noh H."/>
        </authorList>
    </citation>
    <scope>NUCLEOTIDE SEQUENCE</scope>
    <source>
        <strain evidence="6">DUCC20226</strain>
    </source>
</reference>
<dbReference type="SUPFAM" id="SSF53335">
    <property type="entry name" value="S-adenosyl-L-methionine-dependent methyltransferases"/>
    <property type="match status" value="1"/>
</dbReference>
<name>A0AAD9SI23_PHOAM</name>
<feature type="domain" description="O-methyltransferase C-terminal" evidence="4">
    <location>
        <begin position="127"/>
        <end position="283"/>
    </location>
</feature>
<keyword evidence="1" id="KW-0489">Methyltransferase</keyword>
<dbReference type="InterPro" id="IPR036390">
    <property type="entry name" value="WH_DNA-bd_sf"/>
</dbReference>
<proteinExistence type="predicted"/>
<dbReference type="InterPro" id="IPR029063">
    <property type="entry name" value="SAM-dependent_MTases_sf"/>
</dbReference>
<dbReference type="PANTHER" id="PTHR43712:SF12">
    <property type="entry name" value="STERIGMATOCYSTIN 8-O-METHYLTRANSFERASE"/>
    <property type="match status" value="1"/>
</dbReference>
<keyword evidence="7" id="KW-1185">Reference proteome</keyword>
<evidence type="ECO:0000259" key="5">
    <source>
        <dbReference type="Pfam" id="PF08100"/>
    </source>
</evidence>
<dbReference type="Pfam" id="PF00891">
    <property type="entry name" value="Methyltransf_2"/>
    <property type="match status" value="1"/>
</dbReference>
<keyword evidence="3" id="KW-0949">S-adenosyl-L-methionine</keyword>
<sequence>MNQYDMVSLHALYKYKVPEIIPLDGEIPISQIAQRCNAREDSMTRLLEHAVANYVLARPRPGHVAHTALSAMLATSPPLMDWVGSACEDMWPAAPHVVTALKKWPVETVLPHQTGHNLAERTDEPFFTTMGNDTERAGRFARAMGFMQNMPGFQPAAALDAYDWGAVASASDNAVVVDVGGSRGDFAFALTEKHPSLQVVVQDMPDTVEQGRAILSKRDVSSNVTFQAHDFFDAQPVEGADAYFLRMILHDWPDEFCLKILRNIVPALKPGARLIINDHCISSPGTTSLYQERQAR</sequence>
<evidence type="ECO:0000313" key="6">
    <source>
        <dbReference type="EMBL" id="KAK2607953.1"/>
    </source>
</evidence>
<keyword evidence="2" id="KW-0808">Transferase</keyword>
<dbReference type="Pfam" id="PF08100">
    <property type="entry name" value="Dimerisation"/>
    <property type="match status" value="1"/>
</dbReference>
<gene>
    <name evidence="6" type="ORF">N8I77_006592</name>
</gene>
<comment type="caution">
    <text evidence="6">The sequence shown here is derived from an EMBL/GenBank/DDBJ whole genome shotgun (WGS) entry which is preliminary data.</text>
</comment>
<dbReference type="InterPro" id="IPR001077">
    <property type="entry name" value="COMT_C"/>
</dbReference>
<evidence type="ECO:0000313" key="7">
    <source>
        <dbReference type="Proteomes" id="UP001265746"/>
    </source>
</evidence>
<organism evidence="6 7">
    <name type="scientific">Phomopsis amygdali</name>
    <name type="common">Fusicoccum amygdali</name>
    <dbReference type="NCBI Taxonomy" id="1214568"/>
    <lineage>
        <taxon>Eukaryota</taxon>
        <taxon>Fungi</taxon>
        <taxon>Dikarya</taxon>
        <taxon>Ascomycota</taxon>
        <taxon>Pezizomycotina</taxon>
        <taxon>Sordariomycetes</taxon>
        <taxon>Sordariomycetidae</taxon>
        <taxon>Diaporthales</taxon>
        <taxon>Diaporthaceae</taxon>
        <taxon>Diaporthe</taxon>
    </lineage>
</organism>
<evidence type="ECO:0000256" key="1">
    <source>
        <dbReference type="ARBA" id="ARBA00022603"/>
    </source>
</evidence>
<evidence type="ECO:0000256" key="3">
    <source>
        <dbReference type="ARBA" id="ARBA00022691"/>
    </source>
</evidence>
<protein>
    <submittedName>
        <fullName evidence="6">Uncharacterized protein</fullName>
    </submittedName>
</protein>
<accession>A0AAD9SI23</accession>
<dbReference type="EMBL" id="JAUJFL010000003">
    <property type="protein sequence ID" value="KAK2607953.1"/>
    <property type="molecule type" value="Genomic_DNA"/>
</dbReference>
<dbReference type="GO" id="GO:0032259">
    <property type="term" value="P:methylation"/>
    <property type="evidence" value="ECO:0007669"/>
    <property type="project" value="UniProtKB-KW"/>
</dbReference>